<dbReference type="OrthoDB" id="204058at2759"/>
<dbReference type="InterPro" id="IPR029056">
    <property type="entry name" value="Ribokinase-like"/>
</dbReference>
<accession>A0A8S3ZHP2</accession>
<dbReference type="Proteomes" id="UP000678393">
    <property type="component" value="Unassembled WGS sequence"/>
</dbReference>
<dbReference type="PANTHER" id="PTHR42774">
    <property type="entry name" value="PHOSPHOTRANSFERASE SYSTEM TRANSPORT PROTEIN"/>
    <property type="match status" value="1"/>
</dbReference>
<comment type="caution">
    <text evidence="4">The sequence shown here is derived from an EMBL/GenBank/DDBJ whole genome shotgun (WGS) entry which is preliminary data.</text>
</comment>
<dbReference type="InterPro" id="IPR002173">
    <property type="entry name" value="Carboh/pur_kinase_PfkB_CS"/>
</dbReference>
<protein>
    <recommendedName>
        <fullName evidence="3">Carbohydrate kinase PfkB domain-containing protein</fullName>
    </recommendedName>
</protein>
<keyword evidence="1" id="KW-0808">Transferase</keyword>
<dbReference type="Pfam" id="PF00294">
    <property type="entry name" value="PfkB"/>
    <property type="match status" value="1"/>
</dbReference>
<dbReference type="GO" id="GO:0016301">
    <property type="term" value="F:kinase activity"/>
    <property type="evidence" value="ECO:0007669"/>
    <property type="project" value="UniProtKB-KW"/>
</dbReference>
<sequence length="355" mass="39074">MASRRRGDSFESHKKKVLCVGNICLDFVNVAREYPEEDSDQRGLDYYWQRGGNASNSCTVLSLLSVPCECLGVMGSHGTEASWIQEDFAKCGIETSHCLMKPVQPSVSTVVISQATGSRTIFHYPRDRPELTYNEFHQIFHGDFTHYSWIHFEAGRSVDYVSHMIDDVVAFNNKHSLPQASDGQRLSVVLSVEIEKPELKNPELVMDKADIVFISKDVAKCKGFSEAVKAVEGLYRFCKNDAVLICAWGDSGAAARYRDITLTAPALADIKVVDTLGAGDTFVAGFVSSLWKHGWTATDRASRDADNITRDADSSGSDVDTSIITNALQYACHLAGLKCTIYGYQGLKQLVSSSV</sequence>
<keyword evidence="5" id="KW-1185">Reference proteome</keyword>
<evidence type="ECO:0000259" key="3">
    <source>
        <dbReference type="Pfam" id="PF00294"/>
    </source>
</evidence>
<evidence type="ECO:0000313" key="5">
    <source>
        <dbReference type="Proteomes" id="UP000678393"/>
    </source>
</evidence>
<dbReference type="EMBL" id="CAJHNH020002773">
    <property type="protein sequence ID" value="CAG5127678.1"/>
    <property type="molecule type" value="Genomic_DNA"/>
</dbReference>
<feature type="domain" description="Carbohydrate kinase PfkB" evidence="3">
    <location>
        <begin position="15"/>
        <end position="292"/>
    </location>
</feature>
<dbReference type="AlphaFoldDB" id="A0A8S3ZHP2"/>
<dbReference type="InterPro" id="IPR052562">
    <property type="entry name" value="Ketohexokinase-related"/>
</dbReference>
<reference evidence="4" key="1">
    <citation type="submission" date="2021-04" db="EMBL/GenBank/DDBJ databases">
        <authorList>
            <consortium name="Molecular Ecology Group"/>
        </authorList>
    </citation>
    <scope>NUCLEOTIDE SEQUENCE</scope>
</reference>
<keyword evidence="2" id="KW-0418">Kinase</keyword>
<dbReference type="PANTHER" id="PTHR42774:SF3">
    <property type="entry name" value="KETOHEXOKINASE"/>
    <property type="match status" value="1"/>
</dbReference>
<evidence type="ECO:0000256" key="2">
    <source>
        <dbReference type="ARBA" id="ARBA00022777"/>
    </source>
</evidence>
<dbReference type="SUPFAM" id="SSF53613">
    <property type="entry name" value="Ribokinase-like"/>
    <property type="match status" value="1"/>
</dbReference>
<evidence type="ECO:0000256" key="1">
    <source>
        <dbReference type="ARBA" id="ARBA00022679"/>
    </source>
</evidence>
<dbReference type="InterPro" id="IPR011611">
    <property type="entry name" value="PfkB_dom"/>
</dbReference>
<dbReference type="PROSITE" id="PS00584">
    <property type="entry name" value="PFKB_KINASES_2"/>
    <property type="match status" value="1"/>
</dbReference>
<evidence type="ECO:0000313" key="4">
    <source>
        <dbReference type="EMBL" id="CAG5127678.1"/>
    </source>
</evidence>
<proteinExistence type="predicted"/>
<dbReference type="Gene3D" id="3.40.1190.20">
    <property type="match status" value="1"/>
</dbReference>
<gene>
    <name evidence="4" type="ORF">CUNI_LOCUS13236</name>
</gene>
<dbReference type="GO" id="GO:0006796">
    <property type="term" value="P:phosphate-containing compound metabolic process"/>
    <property type="evidence" value="ECO:0007669"/>
    <property type="project" value="UniProtKB-ARBA"/>
</dbReference>
<name>A0A8S3ZHP2_9EUPU</name>
<organism evidence="4 5">
    <name type="scientific">Candidula unifasciata</name>
    <dbReference type="NCBI Taxonomy" id="100452"/>
    <lineage>
        <taxon>Eukaryota</taxon>
        <taxon>Metazoa</taxon>
        <taxon>Spiralia</taxon>
        <taxon>Lophotrochozoa</taxon>
        <taxon>Mollusca</taxon>
        <taxon>Gastropoda</taxon>
        <taxon>Heterobranchia</taxon>
        <taxon>Euthyneura</taxon>
        <taxon>Panpulmonata</taxon>
        <taxon>Eupulmonata</taxon>
        <taxon>Stylommatophora</taxon>
        <taxon>Helicina</taxon>
        <taxon>Helicoidea</taxon>
        <taxon>Geomitridae</taxon>
        <taxon>Candidula</taxon>
    </lineage>
</organism>